<dbReference type="Pfam" id="PF04043">
    <property type="entry name" value="PMEI"/>
    <property type="match status" value="1"/>
</dbReference>
<dbReference type="Proteomes" id="UP001567538">
    <property type="component" value="Unassembled WGS sequence"/>
</dbReference>
<sequence>MATFFSLSVILSLSLTAGDLLRRGDAAAAAVDSVCAKTRQPPRCVNLLKSSDTRSAAANLAVLAQIAIDAATDSAGGAKIKAHNLFLSAANQNLKSIYGNCESLCAKGLDELYIAPEYLQKRNYGKLAAAAGVVGGGARGCAAAAAKDAGLKQGNEDTAVLAEAIGVIARLLA</sequence>
<dbReference type="PANTHER" id="PTHR36710:SF8">
    <property type="entry name" value="PECTINESTERASE INHIBITOR-LIKE"/>
    <property type="match status" value="1"/>
</dbReference>
<dbReference type="InterPro" id="IPR006501">
    <property type="entry name" value="Pectinesterase_inhib_dom"/>
</dbReference>
<comment type="caution">
    <text evidence="6">The sequence shown here is derived from an EMBL/GenBank/DDBJ whole genome shotgun (WGS) entry which is preliminary data.</text>
</comment>
<dbReference type="InterPro" id="IPR035513">
    <property type="entry name" value="Invertase/methylesterase_inhib"/>
</dbReference>
<reference evidence="6 7" key="1">
    <citation type="submission" date="2024-06" db="EMBL/GenBank/DDBJ databases">
        <title>A chromosome level genome sequence of Diviner's sage (Salvia divinorum).</title>
        <authorList>
            <person name="Ford S.A."/>
            <person name="Ro D.-K."/>
            <person name="Ness R.W."/>
            <person name="Phillips M.A."/>
        </authorList>
    </citation>
    <scope>NUCLEOTIDE SEQUENCE [LARGE SCALE GENOMIC DNA]</scope>
    <source>
        <strain evidence="6">SAF-2024a</strain>
        <tissue evidence="6">Leaf</tissue>
    </source>
</reference>
<gene>
    <name evidence="6" type="ORF">AAHA92_01871</name>
</gene>
<evidence type="ECO:0000256" key="3">
    <source>
        <dbReference type="ARBA" id="ARBA00038471"/>
    </source>
</evidence>
<evidence type="ECO:0000313" key="7">
    <source>
        <dbReference type="Proteomes" id="UP001567538"/>
    </source>
</evidence>
<name>A0ABD1IBY5_SALDI</name>
<evidence type="ECO:0000256" key="4">
    <source>
        <dbReference type="SAM" id="SignalP"/>
    </source>
</evidence>
<evidence type="ECO:0000259" key="5">
    <source>
        <dbReference type="Pfam" id="PF04043"/>
    </source>
</evidence>
<keyword evidence="7" id="KW-1185">Reference proteome</keyword>
<evidence type="ECO:0000313" key="6">
    <source>
        <dbReference type="EMBL" id="KAL1566239.1"/>
    </source>
</evidence>
<keyword evidence="2" id="KW-1015">Disulfide bond</keyword>
<dbReference type="PANTHER" id="PTHR36710">
    <property type="entry name" value="PECTINESTERASE INHIBITOR-LIKE"/>
    <property type="match status" value="1"/>
</dbReference>
<dbReference type="NCBIfam" id="TIGR01614">
    <property type="entry name" value="PME_inhib"/>
    <property type="match status" value="1"/>
</dbReference>
<comment type="similarity">
    <text evidence="3">Belongs to the PMEI family.</text>
</comment>
<dbReference type="InterPro" id="IPR052421">
    <property type="entry name" value="PCW_Enzyme_Inhibitor"/>
</dbReference>
<feature type="domain" description="Pectinesterase inhibitor" evidence="5">
    <location>
        <begin position="30"/>
        <end position="120"/>
    </location>
</feature>
<dbReference type="EMBL" id="JBEAFC010000002">
    <property type="protein sequence ID" value="KAL1566239.1"/>
    <property type="molecule type" value="Genomic_DNA"/>
</dbReference>
<feature type="chain" id="PRO_5044783075" description="Pectinesterase inhibitor domain-containing protein" evidence="4">
    <location>
        <begin position="19"/>
        <end position="173"/>
    </location>
</feature>
<proteinExistence type="inferred from homology"/>
<evidence type="ECO:0000256" key="2">
    <source>
        <dbReference type="ARBA" id="ARBA00023157"/>
    </source>
</evidence>
<keyword evidence="1 4" id="KW-0732">Signal</keyword>
<evidence type="ECO:0000256" key="1">
    <source>
        <dbReference type="ARBA" id="ARBA00022729"/>
    </source>
</evidence>
<dbReference type="AlphaFoldDB" id="A0ABD1IBY5"/>
<accession>A0ABD1IBY5</accession>
<feature type="signal peptide" evidence="4">
    <location>
        <begin position="1"/>
        <end position="18"/>
    </location>
</feature>
<protein>
    <recommendedName>
        <fullName evidence="5">Pectinesterase inhibitor domain-containing protein</fullName>
    </recommendedName>
</protein>
<dbReference type="Gene3D" id="1.20.140.40">
    <property type="entry name" value="Invertase/pectin methylesterase inhibitor family protein"/>
    <property type="match status" value="1"/>
</dbReference>
<organism evidence="6 7">
    <name type="scientific">Salvia divinorum</name>
    <name type="common">Maria pastora</name>
    <name type="synonym">Diviner's sage</name>
    <dbReference type="NCBI Taxonomy" id="28513"/>
    <lineage>
        <taxon>Eukaryota</taxon>
        <taxon>Viridiplantae</taxon>
        <taxon>Streptophyta</taxon>
        <taxon>Embryophyta</taxon>
        <taxon>Tracheophyta</taxon>
        <taxon>Spermatophyta</taxon>
        <taxon>Magnoliopsida</taxon>
        <taxon>eudicotyledons</taxon>
        <taxon>Gunneridae</taxon>
        <taxon>Pentapetalae</taxon>
        <taxon>asterids</taxon>
        <taxon>lamiids</taxon>
        <taxon>Lamiales</taxon>
        <taxon>Lamiaceae</taxon>
        <taxon>Nepetoideae</taxon>
        <taxon>Mentheae</taxon>
        <taxon>Salviinae</taxon>
        <taxon>Salvia</taxon>
        <taxon>Salvia subgen. Calosphace</taxon>
    </lineage>
</organism>
<dbReference type="SUPFAM" id="SSF101148">
    <property type="entry name" value="Plant invertase/pectin methylesterase inhibitor"/>
    <property type="match status" value="1"/>
</dbReference>